<feature type="compositionally biased region" description="Acidic residues" evidence="1">
    <location>
        <begin position="216"/>
        <end position="227"/>
    </location>
</feature>
<reference evidence="2" key="1">
    <citation type="journal article" date="2010" name="Science">
        <title>Plasticity of animal genome architecture unmasked by rapid evolution of a pelagic tunicate.</title>
        <authorList>
            <person name="Denoeud F."/>
            <person name="Henriet S."/>
            <person name="Mungpakdee S."/>
            <person name="Aury J.M."/>
            <person name="Da Silva C."/>
            <person name="Brinkmann H."/>
            <person name="Mikhaleva J."/>
            <person name="Olsen L.C."/>
            <person name="Jubin C."/>
            <person name="Canestro C."/>
            <person name="Bouquet J.M."/>
            <person name="Danks G."/>
            <person name="Poulain J."/>
            <person name="Campsteijn C."/>
            <person name="Adamski M."/>
            <person name="Cross I."/>
            <person name="Yadetie F."/>
            <person name="Muffato M."/>
            <person name="Louis A."/>
            <person name="Butcher S."/>
            <person name="Tsagkogeorga G."/>
            <person name="Konrad A."/>
            <person name="Singh S."/>
            <person name="Jensen M.F."/>
            <person name="Cong E.H."/>
            <person name="Eikeseth-Otteraa H."/>
            <person name="Noel B."/>
            <person name="Anthouard V."/>
            <person name="Porcel B.M."/>
            <person name="Kachouri-Lafond R."/>
            <person name="Nishino A."/>
            <person name="Ugolini M."/>
            <person name="Chourrout P."/>
            <person name="Nishida H."/>
            <person name="Aasland R."/>
            <person name="Huzurbazar S."/>
            <person name="Westhof E."/>
            <person name="Delsuc F."/>
            <person name="Lehrach H."/>
            <person name="Reinhardt R."/>
            <person name="Weissenbach J."/>
            <person name="Roy S.W."/>
            <person name="Artiguenave F."/>
            <person name="Postlethwait J.H."/>
            <person name="Manak J.R."/>
            <person name="Thompson E.M."/>
            <person name="Jaillon O."/>
            <person name="Du Pasquier L."/>
            <person name="Boudinot P."/>
            <person name="Liberles D.A."/>
            <person name="Volff J.N."/>
            <person name="Philippe H."/>
            <person name="Lenhard B."/>
            <person name="Roest Crollius H."/>
            <person name="Wincker P."/>
            <person name="Chourrout D."/>
        </authorList>
    </citation>
    <scope>NUCLEOTIDE SEQUENCE [LARGE SCALE GENOMIC DNA]</scope>
</reference>
<feature type="compositionally biased region" description="Acidic residues" evidence="1">
    <location>
        <begin position="280"/>
        <end position="291"/>
    </location>
</feature>
<dbReference type="EMBL" id="FN653192">
    <property type="protein sequence ID" value="CBY13508.1"/>
    <property type="molecule type" value="Genomic_DNA"/>
</dbReference>
<feature type="compositionally biased region" description="Basic and acidic residues" evidence="1">
    <location>
        <begin position="112"/>
        <end position="134"/>
    </location>
</feature>
<keyword evidence="3" id="KW-1185">Reference proteome</keyword>
<feature type="compositionally biased region" description="Low complexity" evidence="1">
    <location>
        <begin position="162"/>
        <end position="175"/>
    </location>
</feature>
<dbReference type="OrthoDB" id="10230830at2759"/>
<dbReference type="InParanoid" id="E4XUW1"/>
<organism evidence="2">
    <name type="scientific">Oikopleura dioica</name>
    <name type="common">Tunicate</name>
    <dbReference type="NCBI Taxonomy" id="34765"/>
    <lineage>
        <taxon>Eukaryota</taxon>
        <taxon>Metazoa</taxon>
        <taxon>Chordata</taxon>
        <taxon>Tunicata</taxon>
        <taxon>Appendicularia</taxon>
        <taxon>Copelata</taxon>
        <taxon>Oikopleuridae</taxon>
        <taxon>Oikopleura</taxon>
    </lineage>
</organism>
<proteinExistence type="predicted"/>
<evidence type="ECO:0000256" key="1">
    <source>
        <dbReference type="SAM" id="MobiDB-lite"/>
    </source>
</evidence>
<accession>E4XUW1</accession>
<feature type="compositionally biased region" description="Acidic residues" evidence="1">
    <location>
        <begin position="244"/>
        <end position="265"/>
    </location>
</feature>
<feature type="region of interest" description="Disordered" evidence="1">
    <location>
        <begin position="204"/>
        <end position="324"/>
    </location>
</feature>
<feature type="region of interest" description="Disordered" evidence="1">
    <location>
        <begin position="112"/>
        <end position="178"/>
    </location>
</feature>
<dbReference type="Proteomes" id="UP000001307">
    <property type="component" value="Unassembled WGS sequence"/>
</dbReference>
<evidence type="ECO:0000313" key="3">
    <source>
        <dbReference type="Proteomes" id="UP000001307"/>
    </source>
</evidence>
<name>E4XUW1_OIKDI</name>
<protein>
    <submittedName>
        <fullName evidence="2">Uncharacterized protein</fullName>
    </submittedName>
</protein>
<dbReference type="AlphaFoldDB" id="E4XUW1"/>
<evidence type="ECO:0000313" key="2">
    <source>
        <dbReference type="EMBL" id="CBY13508.1"/>
    </source>
</evidence>
<gene>
    <name evidence="2" type="ORF">GSOID_T00004826001</name>
</gene>
<sequence>MRVTQKEMASLQKSFLKPVVPIDPNFISPVHEVSGRLLDLKRKNKKPEIRRKSKIEPGEWDRAWLQKMDLLSIYFKSKDNTNPKPVTVLNPEDEQLFNELVAKQEQQIMERREWDRKQQQQLELERRKNLPIDPRKRKFSEDQPVPTKRRNVGDIKDEDIISPSCSESGYSTCSSNEEITPFLPMSETYFQTEEYRRYKDAYHLHQPSKKTVPTQEDQDFSDDETDDNNGAKIPGIDPDTTEYQSDDESGDDIIEIEGSSDEMEEENYRPGFADNCMLDSSDDEEEHEYPEEEQKHSVPSSSPREDNNEDDDDLQFVSEVIVID</sequence>